<feature type="region of interest" description="Disordered" evidence="1">
    <location>
        <begin position="35"/>
        <end position="56"/>
    </location>
</feature>
<evidence type="ECO:0000313" key="2">
    <source>
        <dbReference type="EMBL" id="MBE0366277.1"/>
    </source>
</evidence>
<dbReference type="Proteomes" id="UP000615755">
    <property type="component" value="Unassembled WGS sequence"/>
</dbReference>
<keyword evidence="3" id="KW-1185">Reference proteome</keyword>
<evidence type="ECO:0000256" key="1">
    <source>
        <dbReference type="SAM" id="MobiDB-lite"/>
    </source>
</evidence>
<accession>A0ABR9E624</accession>
<comment type="caution">
    <text evidence="2">The sequence shown here is derived from an EMBL/GenBank/DDBJ whole genome shotgun (WGS) entry which is preliminary data.</text>
</comment>
<name>A0ABR9E624_9GAMM</name>
<organism evidence="2 3">
    <name type="scientific">Pseudoalteromonas aurantia 208</name>
    <dbReference type="NCBI Taxonomy" id="1314867"/>
    <lineage>
        <taxon>Bacteria</taxon>
        <taxon>Pseudomonadati</taxon>
        <taxon>Pseudomonadota</taxon>
        <taxon>Gammaproteobacteria</taxon>
        <taxon>Alteromonadales</taxon>
        <taxon>Pseudoalteromonadaceae</taxon>
        <taxon>Pseudoalteromonas</taxon>
    </lineage>
</organism>
<gene>
    <name evidence="2" type="ORF">PAUR_a3250</name>
</gene>
<proteinExistence type="predicted"/>
<protein>
    <submittedName>
        <fullName evidence="2">Uncharacterized protein</fullName>
    </submittedName>
</protein>
<evidence type="ECO:0000313" key="3">
    <source>
        <dbReference type="Proteomes" id="UP000615755"/>
    </source>
</evidence>
<dbReference type="EMBL" id="AQGV01000009">
    <property type="protein sequence ID" value="MBE0366277.1"/>
    <property type="molecule type" value="Genomic_DNA"/>
</dbReference>
<sequence>MLHNKSEYEKYAEVSNFIKVFYLYARMLDFSRKQYGTNGQGDKQNNLINTSGHKTS</sequence>
<reference evidence="2 3" key="1">
    <citation type="submission" date="2015-03" db="EMBL/GenBank/DDBJ databases">
        <title>Genome sequence of Pseudoalteromonas aurantia.</title>
        <authorList>
            <person name="Xie B.-B."/>
            <person name="Rong J.-C."/>
            <person name="Qin Q.-L."/>
            <person name="Zhang Y.-Z."/>
        </authorList>
    </citation>
    <scope>NUCLEOTIDE SEQUENCE [LARGE SCALE GENOMIC DNA]</scope>
    <source>
        <strain evidence="2 3">208</strain>
    </source>
</reference>